<dbReference type="InterPro" id="IPR023997">
    <property type="entry name" value="TonB-dep_OMP_SusC/RagA_CS"/>
</dbReference>
<evidence type="ECO:0000259" key="10">
    <source>
        <dbReference type="Pfam" id="PF00593"/>
    </source>
</evidence>
<dbReference type="PROSITE" id="PS52016">
    <property type="entry name" value="TONB_DEPENDENT_REC_3"/>
    <property type="match status" value="1"/>
</dbReference>
<comment type="similarity">
    <text evidence="8 9">Belongs to the TonB-dependent receptor family.</text>
</comment>
<keyword evidence="7 8" id="KW-0998">Cell outer membrane</keyword>
<dbReference type="NCBIfam" id="TIGR04056">
    <property type="entry name" value="OMP_RagA_SusC"/>
    <property type="match status" value="1"/>
</dbReference>
<dbReference type="FunFam" id="2.170.130.10:FF:000003">
    <property type="entry name" value="SusC/RagA family TonB-linked outer membrane protein"/>
    <property type="match status" value="1"/>
</dbReference>
<evidence type="ECO:0000256" key="6">
    <source>
        <dbReference type="ARBA" id="ARBA00023136"/>
    </source>
</evidence>
<dbReference type="Gene3D" id="2.60.40.1120">
    <property type="entry name" value="Carboxypeptidase-like, regulatory domain"/>
    <property type="match status" value="1"/>
</dbReference>
<dbReference type="Proteomes" id="UP000187464">
    <property type="component" value="Chromosome I"/>
</dbReference>
<dbReference type="RefSeq" id="WP_076930441.1">
    <property type="nucleotide sequence ID" value="NZ_LT605205.1"/>
</dbReference>
<keyword evidence="5 9" id="KW-0798">TonB box</keyword>
<dbReference type="EMBL" id="LT605205">
    <property type="protein sequence ID" value="SCD20410.1"/>
    <property type="molecule type" value="Genomic_DNA"/>
</dbReference>
<evidence type="ECO:0000259" key="11">
    <source>
        <dbReference type="Pfam" id="PF07715"/>
    </source>
</evidence>
<dbReference type="InterPro" id="IPR039426">
    <property type="entry name" value="TonB-dep_rcpt-like"/>
</dbReference>
<evidence type="ECO:0000313" key="13">
    <source>
        <dbReference type="Proteomes" id="UP000187464"/>
    </source>
</evidence>
<dbReference type="Pfam" id="PF00593">
    <property type="entry name" value="TonB_dep_Rec_b-barrel"/>
    <property type="match status" value="1"/>
</dbReference>
<evidence type="ECO:0000256" key="2">
    <source>
        <dbReference type="ARBA" id="ARBA00022448"/>
    </source>
</evidence>
<dbReference type="GO" id="GO:0009279">
    <property type="term" value="C:cell outer membrane"/>
    <property type="evidence" value="ECO:0007669"/>
    <property type="project" value="UniProtKB-SubCell"/>
</dbReference>
<evidence type="ECO:0000256" key="1">
    <source>
        <dbReference type="ARBA" id="ARBA00004571"/>
    </source>
</evidence>
<keyword evidence="3 8" id="KW-1134">Transmembrane beta strand</keyword>
<dbReference type="FunFam" id="2.60.40.1120:FF:000003">
    <property type="entry name" value="Outer membrane protein Omp121"/>
    <property type="match status" value="1"/>
</dbReference>
<keyword evidence="13" id="KW-1185">Reference proteome</keyword>
<evidence type="ECO:0000313" key="12">
    <source>
        <dbReference type="EMBL" id="SCD20410.1"/>
    </source>
</evidence>
<dbReference type="InterPro" id="IPR012910">
    <property type="entry name" value="Plug_dom"/>
</dbReference>
<dbReference type="STRING" id="1642647.PSM36_1590"/>
<evidence type="ECO:0000256" key="5">
    <source>
        <dbReference type="ARBA" id="ARBA00023077"/>
    </source>
</evidence>
<evidence type="ECO:0000256" key="7">
    <source>
        <dbReference type="ARBA" id="ARBA00023237"/>
    </source>
</evidence>
<evidence type="ECO:0000256" key="9">
    <source>
        <dbReference type="RuleBase" id="RU003357"/>
    </source>
</evidence>
<dbReference type="AlphaFoldDB" id="A0A1R3SZS9"/>
<evidence type="ECO:0000256" key="4">
    <source>
        <dbReference type="ARBA" id="ARBA00022692"/>
    </source>
</evidence>
<keyword evidence="4 8" id="KW-0812">Transmembrane</keyword>
<keyword evidence="6 8" id="KW-0472">Membrane</keyword>
<dbReference type="Pfam" id="PF13715">
    <property type="entry name" value="CarbopepD_reg_2"/>
    <property type="match status" value="1"/>
</dbReference>
<sequence>MGIKMDEMRRITLSVVILCWVSIGNLSATVQNVSSFPAESMIHRLERLNEIGKTTGQSVSYNATEIQNEEAPAFDAETNNMEEWLYKSLSQSEFTYEKRNNNHYLVVRNKQAEPEPEQTQPVSVLSGRVTDIHNEPLIGVNIVEKGTSNGTVTDIDGRYSLSVPTDAVIIFSYIGYTAQEIPRNGRSTIDIVLNEDSELLDEVVVVGYGTQRKVNLTGSVGVISSEDLIKRPIANVSTGLQGLVPGMTVTANANGGLPGQSNATIQIRGVGSRGNNNPLVLIDGAEGDMNIINPNDIESISVLKDAASAAIYGNRAANGVILITTKNISGNERAPRINIDTYYAVQTPTKLPKMADSPTFMAWENEAQANVGGIQNYTPEDIQKAIDGTDPNYYANTNWIDATFLSSAPQYNLNASIDGKARNMGYLLSYGYLNQEGLTVGKSTHTNRHNIRLKLNTRVANRFDITANMGYIDRQFSAPNASFDLTGGVLYNAMRTRPTVPVHFTDGRWGYGGGQSNQVAYLTDGGGQQFSSQEFTGNFTVKVDILRGWTASANYITRQSNSFRNLLSKTIHFYYPETNDIWYTTNTPNSIENRDYRTLSQTLFAQTDYELTIGDHSLNAMLGFQQEWQRADQFNALRRNLITEKDPILDFGSPDSQANSATANHWAMRSGFGRINYNFKERYLLEANLRYDLTSRFIKRNRAEWFPSFSGAWRISEEEFMSSTKDHIDQLKVRASWGILGNQFSTGSDNYPYMSRIASVTVPTIGTVANDGYAETYIGNPNLLWEMLHTTNIGIDANFLNNRLTFTGDYYIRKTRRMIYQRELPAVGGFPSVMDENGGEMQNKGWELEIGWQDRIGTDFTYGATFMLADVKNKITEWEGSIIGSDNITMVGYPNQALYGLVADGIAVPTDFEKYNPVSGRYENPKFPIMSGDAGLVQPGDIKYKDLDGDGVIDLDNDRKVVGSSIPRYTYSFKGNMGYKGFDFSFLFQGVGKVDGYIYGPARHAFTDQSTYPQWFHADRYQASNPNPNAAYPRFTYNQSYNQRFSTFWMENAAYLRLKNIQLGYTLPAKLTQKINVDRCRIYTSADNLLTLTNYFSSADPERPIQGGGNYPQIKTFVFGVNITLH</sequence>
<protein>
    <submittedName>
        <fullName evidence="12">TonB-linked outer membrane protein, SusC/RagA family</fullName>
    </submittedName>
</protein>
<reference evidence="12 13" key="1">
    <citation type="submission" date="2016-08" db="EMBL/GenBank/DDBJ databases">
        <authorList>
            <person name="Seilhamer J.J."/>
        </authorList>
    </citation>
    <scope>NUCLEOTIDE SEQUENCE [LARGE SCALE GENOMIC DNA]</scope>
    <source>
        <strain evidence="12">M3/6</strain>
    </source>
</reference>
<dbReference type="InterPro" id="IPR036942">
    <property type="entry name" value="Beta-barrel_TonB_sf"/>
</dbReference>
<dbReference type="InterPro" id="IPR008969">
    <property type="entry name" value="CarboxyPept-like_regulatory"/>
</dbReference>
<dbReference type="KEGG" id="psac:PSM36_1590"/>
<dbReference type="Gene3D" id="2.40.170.20">
    <property type="entry name" value="TonB-dependent receptor, beta-barrel domain"/>
    <property type="match status" value="1"/>
</dbReference>
<dbReference type="InterPro" id="IPR023996">
    <property type="entry name" value="TonB-dep_OMP_SusC/RagA"/>
</dbReference>
<gene>
    <name evidence="12" type="ORF">PSM36_1590</name>
</gene>
<dbReference type="SUPFAM" id="SSF49464">
    <property type="entry name" value="Carboxypeptidase regulatory domain-like"/>
    <property type="match status" value="1"/>
</dbReference>
<proteinExistence type="inferred from homology"/>
<dbReference type="Pfam" id="PF07715">
    <property type="entry name" value="Plug"/>
    <property type="match status" value="1"/>
</dbReference>
<evidence type="ECO:0000256" key="3">
    <source>
        <dbReference type="ARBA" id="ARBA00022452"/>
    </source>
</evidence>
<organism evidence="12 13">
    <name type="scientific">Proteiniphilum saccharofermentans</name>
    <dbReference type="NCBI Taxonomy" id="1642647"/>
    <lineage>
        <taxon>Bacteria</taxon>
        <taxon>Pseudomonadati</taxon>
        <taxon>Bacteroidota</taxon>
        <taxon>Bacteroidia</taxon>
        <taxon>Bacteroidales</taxon>
        <taxon>Dysgonomonadaceae</taxon>
        <taxon>Proteiniphilum</taxon>
    </lineage>
</organism>
<evidence type="ECO:0000256" key="8">
    <source>
        <dbReference type="PROSITE-ProRule" id="PRU01360"/>
    </source>
</evidence>
<dbReference type="Gene3D" id="2.170.130.10">
    <property type="entry name" value="TonB-dependent receptor, plug domain"/>
    <property type="match status" value="1"/>
</dbReference>
<name>A0A1R3SZS9_9BACT</name>
<feature type="domain" description="TonB-dependent receptor-like beta-barrel" evidence="10">
    <location>
        <begin position="511"/>
        <end position="1089"/>
    </location>
</feature>
<feature type="domain" description="TonB-dependent receptor plug" evidence="11">
    <location>
        <begin position="214"/>
        <end position="320"/>
    </location>
</feature>
<dbReference type="InterPro" id="IPR037066">
    <property type="entry name" value="Plug_dom_sf"/>
</dbReference>
<dbReference type="InterPro" id="IPR000531">
    <property type="entry name" value="Beta-barrel_TonB"/>
</dbReference>
<dbReference type="SUPFAM" id="SSF56935">
    <property type="entry name" value="Porins"/>
    <property type="match status" value="1"/>
</dbReference>
<comment type="subcellular location">
    <subcellularLocation>
        <location evidence="1 8">Cell outer membrane</location>
        <topology evidence="1 8">Multi-pass membrane protein</topology>
    </subcellularLocation>
</comment>
<accession>A0A1R3SZS9</accession>
<keyword evidence="2 8" id="KW-0813">Transport</keyword>
<dbReference type="NCBIfam" id="TIGR04057">
    <property type="entry name" value="SusC_RagA_signa"/>
    <property type="match status" value="1"/>
</dbReference>